<keyword evidence="2" id="KW-1185">Reference proteome</keyword>
<dbReference type="EMBL" id="AP023356">
    <property type="protein sequence ID" value="BCJ46182.1"/>
    <property type="molecule type" value="Genomic_DNA"/>
</dbReference>
<dbReference type="Proteomes" id="UP000676967">
    <property type="component" value="Chromosome"/>
</dbReference>
<reference evidence="1 2" key="1">
    <citation type="submission" date="2020-08" db="EMBL/GenBank/DDBJ databases">
        <title>Whole genome shotgun sequence of Actinoplanes ianthinogenes NBRC 13996.</title>
        <authorList>
            <person name="Komaki H."/>
            <person name="Tamura T."/>
        </authorList>
    </citation>
    <scope>NUCLEOTIDE SEQUENCE [LARGE SCALE GENOMIC DNA]</scope>
    <source>
        <strain evidence="1 2">NBRC 13996</strain>
    </source>
</reference>
<name>A0ABM7M3L6_9ACTN</name>
<evidence type="ECO:0000313" key="1">
    <source>
        <dbReference type="EMBL" id="BCJ46182.1"/>
    </source>
</evidence>
<sequence length="209" mass="22036">MIPTTIRGLVQTRSQLTDMLRAFRVHGPRGLFAFGRHHRAEAVILPWPLFERLTDAAQALEDAAHVVELDRRRRNPRGTGKVTLGMLAELLGVTPPARTVAPPARGRQITAWPAALDDLLRIREEQPPAVCAVIAEALVAIAAGRQTGAALVSAPGQPVLGDHRRVVVPLGAAGGAVIVVFSPAGGTLDLLAVLPAGPLVSALQDLESL</sequence>
<proteinExistence type="predicted"/>
<evidence type="ECO:0000313" key="2">
    <source>
        <dbReference type="Proteomes" id="UP000676967"/>
    </source>
</evidence>
<protein>
    <submittedName>
        <fullName evidence="1">Uncharacterized protein</fullName>
    </submittedName>
</protein>
<organism evidence="1 2">
    <name type="scientific">Actinoplanes ianthinogenes</name>
    <dbReference type="NCBI Taxonomy" id="122358"/>
    <lineage>
        <taxon>Bacteria</taxon>
        <taxon>Bacillati</taxon>
        <taxon>Actinomycetota</taxon>
        <taxon>Actinomycetes</taxon>
        <taxon>Micromonosporales</taxon>
        <taxon>Micromonosporaceae</taxon>
        <taxon>Actinoplanes</taxon>
    </lineage>
</organism>
<accession>A0ABM7M3L6</accession>
<dbReference type="RefSeq" id="WP_189333009.1">
    <property type="nucleotide sequence ID" value="NZ_AP023356.1"/>
</dbReference>
<gene>
    <name evidence="1" type="ORF">Aiant_68390</name>
</gene>